<proteinExistence type="predicted"/>
<organism evidence="3 4">
    <name type="scientific">Cajanus cajan</name>
    <name type="common">Pigeon pea</name>
    <name type="synonym">Cajanus indicus</name>
    <dbReference type="NCBI Taxonomy" id="3821"/>
    <lineage>
        <taxon>Eukaryota</taxon>
        <taxon>Viridiplantae</taxon>
        <taxon>Streptophyta</taxon>
        <taxon>Embryophyta</taxon>
        <taxon>Tracheophyta</taxon>
        <taxon>Spermatophyta</taxon>
        <taxon>Magnoliopsida</taxon>
        <taxon>eudicotyledons</taxon>
        <taxon>Gunneridae</taxon>
        <taxon>Pentapetalae</taxon>
        <taxon>rosids</taxon>
        <taxon>fabids</taxon>
        <taxon>Fabales</taxon>
        <taxon>Fabaceae</taxon>
        <taxon>Papilionoideae</taxon>
        <taxon>50 kb inversion clade</taxon>
        <taxon>NPAAA clade</taxon>
        <taxon>indigoferoid/millettioid clade</taxon>
        <taxon>Phaseoleae</taxon>
        <taxon>Cajanus</taxon>
    </lineage>
</organism>
<feature type="domain" description="Retrotransposon Copia-like N-terminal" evidence="2">
    <location>
        <begin position="20"/>
        <end position="67"/>
    </location>
</feature>
<dbReference type="Gramene" id="C.cajan_38281.t">
    <property type="protein sequence ID" value="C.cajan_38281.t.cds1"/>
    <property type="gene ID" value="C.cajan_38281"/>
</dbReference>
<dbReference type="AlphaFoldDB" id="A0A151RRK5"/>
<dbReference type="EMBL" id="KQ483599">
    <property type="protein sequence ID" value="KYP45187.1"/>
    <property type="molecule type" value="Genomic_DNA"/>
</dbReference>
<dbReference type="Pfam" id="PF03732">
    <property type="entry name" value="Retrotrans_gag"/>
    <property type="match status" value="1"/>
</dbReference>
<dbReference type="OMA" id="NGPRINE"/>
<evidence type="ECO:0000313" key="4">
    <source>
        <dbReference type="Proteomes" id="UP000075243"/>
    </source>
</evidence>
<dbReference type="InterPro" id="IPR029472">
    <property type="entry name" value="Copia-like_N"/>
</dbReference>
<evidence type="ECO:0000259" key="1">
    <source>
        <dbReference type="Pfam" id="PF03732"/>
    </source>
</evidence>
<name>A0A151RRK5_CAJCA</name>
<evidence type="ECO:0008006" key="5">
    <source>
        <dbReference type="Google" id="ProtNLM"/>
    </source>
</evidence>
<keyword evidence="4" id="KW-1185">Reference proteome</keyword>
<evidence type="ECO:0000313" key="3">
    <source>
        <dbReference type="EMBL" id="KYP45187.1"/>
    </source>
</evidence>
<feature type="domain" description="Retrotransposon gag" evidence="1">
    <location>
        <begin position="99"/>
        <end position="160"/>
    </location>
</feature>
<dbReference type="InterPro" id="IPR005162">
    <property type="entry name" value="Retrotrans_gag_dom"/>
</dbReference>
<gene>
    <name evidence="3" type="ORF">KK1_033272</name>
</gene>
<accession>A0A151RRK5</accession>
<dbReference type="PANTHER" id="PTHR37610:SF97">
    <property type="entry name" value="RETROTRANSPOSON GAG DOMAIN-CONTAINING PROTEIN"/>
    <property type="match status" value="1"/>
</dbReference>
<protein>
    <recommendedName>
        <fullName evidence="5">Retrotransposon Copia-like N-terminal domain-containing protein</fullName>
    </recommendedName>
</protein>
<dbReference type="Proteomes" id="UP000075243">
    <property type="component" value="Unassembled WGS sequence"/>
</dbReference>
<dbReference type="PANTHER" id="PTHR37610">
    <property type="entry name" value="CCHC-TYPE DOMAIN-CONTAINING PROTEIN"/>
    <property type="match status" value="1"/>
</dbReference>
<evidence type="ECO:0000259" key="2">
    <source>
        <dbReference type="Pfam" id="PF14244"/>
    </source>
</evidence>
<dbReference type="Pfam" id="PF14244">
    <property type="entry name" value="Retrotran_gag_3"/>
    <property type="match status" value="1"/>
</dbReference>
<sequence>MSSTTQSLKITDPRSPFFLHPSDHPGVILTTVLLRGQTNYENWAKLMRNALKAKNKLDFVLGNVIAPTDKASDEAYAWSLCNSMINSWIHNTIDPNLQPYIKCFKTGKGLWDDLKERFVVANIPRIFHLKASLATMKQNGETITEYYTKLRSIWDELESSQTFDAYTTGDNNCAFRKSIAAEQEHDRVYQFIMGLDHVVYGTLITQILNSNPLPTINRVFAMVTEEESHKAIVRSFKNPVDVLGCAATTNISTNIHLSYALPVLIVDVLIMMFLAVTNSMATPIALLLVAAVDVVALR</sequence>
<reference evidence="3" key="1">
    <citation type="journal article" date="2012" name="Nat. Biotechnol.">
        <title>Draft genome sequence of pigeonpea (Cajanus cajan), an orphan legume crop of resource-poor farmers.</title>
        <authorList>
            <person name="Varshney R.K."/>
            <person name="Chen W."/>
            <person name="Li Y."/>
            <person name="Bharti A.K."/>
            <person name="Saxena R.K."/>
            <person name="Schlueter J.A."/>
            <person name="Donoghue M.T."/>
            <person name="Azam S."/>
            <person name="Fan G."/>
            <person name="Whaley A.M."/>
            <person name="Farmer A.D."/>
            <person name="Sheridan J."/>
            <person name="Iwata A."/>
            <person name="Tuteja R."/>
            <person name="Penmetsa R.V."/>
            <person name="Wu W."/>
            <person name="Upadhyaya H.D."/>
            <person name="Yang S.P."/>
            <person name="Shah T."/>
            <person name="Saxena K.B."/>
            <person name="Michael T."/>
            <person name="McCombie W.R."/>
            <person name="Yang B."/>
            <person name="Zhang G."/>
            <person name="Yang H."/>
            <person name="Wang J."/>
            <person name="Spillane C."/>
            <person name="Cook D.R."/>
            <person name="May G.D."/>
            <person name="Xu X."/>
            <person name="Jackson S.A."/>
        </authorList>
    </citation>
    <scope>NUCLEOTIDE SEQUENCE [LARGE SCALE GENOMIC DNA]</scope>
</reference>